<keyword evidence="1" id="KW-1133">Transmembrane helix</keyword>
<evidence type="ECO:0000256" key="1">
    <source>
        <dbReference type="SAM" id="Phobius"/>
    </source>
</evidence>
<sequence>MTLTQRARKIAIKGHSLIQLLFSTLAAFFGVQSDQNRHRDFQSHSPTPYIIMGIILAIGLVMGLIVIVNLVLT</sequence>
<reference evidence="2 3" key="1">
    <citation type="submission" date="2021-05" db="EMBL/GenBank/DDBJ databases">
        <title>Molecular characterization for Shewanella algae harboring chromosomal blaOXA-55-like strains isolated from clinical and environment sample.</title>
        <authorList>
            <person name="Ohama Y."/>
            <person name="Aoki K."/>
            <person name="Harada S."/>
            <person name="Moriya K."/>
            <person name="Ishii Y."/>
            <person name="Tateda K."/>
        </authorList>
    </citation>
    <scope>NUCLEOTIDE SEQUENCE [LARGE SCALE GENOMIC DNA]</scope>
    <source>
        <strain evidence="2 3">LMG 23746</strain>
    </source>
</reference>
<gene>
    <name evidence="2" type="ORF">TUM4630_24030</name>
</gene>
<accession>A0ABQ4PKH2</accession>
<evidence type="ECO:0000313" key="2">
    <source>
        <dbReference type="EMBL" id="GIU48214.1"/>
    </source>
</evidence>
<evidence type="ECO:0000313" key="3">
    <source>
        <dbReference type="Proteomes" id="UP000761574"/>
    </source>
</evidence>
<dbReference type="EMBL" id="BPFB01000027">
    <property type="protein sequence ID" value="GIU48214.1"/>
    <property type="molecule type" value="Genomic_DNA"/>
</dbReference>
<comment type="caution">
    <text evidence="2">The sequence shown here is derived from an EMBL/GenBank/DDBJ whole genome shotgun (WGS) entry which is preliminary data.</text>
</comment>
<dbReference type="Pfam" id="PF11174">
    <property type="entry name" value="DUF2970"/>
    <property type="match status" value="1"/>
</dbReference>
<organism evidence="2 3">
    <name type="scientific">Shewanella algidipiscicola</name>
    <dbReference type="NCBI Taxonomy" id="614070"/>
    <lineage>
        <taxon>Bacteria</taxon>
        <taxon>Pseudomonadati</taxon>
        <taxon>Pseudomonadota</taxon>
        <taxon>Gammaproteobacteria</taxon>
        <taxon>Alteromonadales</taxon>
        <taxon>Shewanellaceae</taxon>
        <taxon>Shewanella</taxon>
    </lineage>
</organism>
<feature type="transmembrane region" description="Helical" evidence="1">
    <location>
        <begin position="49"/>
        <end position="72"/>
    </location>
</feature>
<name>A0ABQ4PKH2_9GAMM</name>
<dbReference type="Proteomes" id="UP000761574">
    <property type="component" value="Unassembled WGS sequence"/>
</dbReference>
<dbReference type="InterPro" id="IPR021344">
    <property type="entry name" value="DUF2970"/>
</dbReference>
<keyword evidence="3" id="KW-1185">Reference proteome</keyword>
<protein>
    <submittedName>
        <fullName evidence="2">DUF2970 domain-containing protein</fullName>
    </submittedName>
</protein>
<dbReference type="RefSeq" id="WP_119978906.1">
    <property type="nucleotide sequence ID" value="NZ_BPFB01000027.1"/>
</dbReference>
<keyword evidence="1" id="KW-0812">Transmembrane</keyword>
<keyword evidence="1" id="KW-0472">Membrane</keyword>
<proteinExistence type="predicted"/>